<dbReference type="OrthoDB" id="5851910at2759"/>
<dbReference type="InterPro" id="IPR036397">
    <property type="entry name" value="RNaseH_sf"/>
</dbReference>
<dbReference type="FunFam" id="3.30.420.10:FF:000063">
    <property type="entry name" value="Retrovirus-related Pol polyprotein from transposon 297-like Protein"/>
    <property type="match status" value="1"/>
</dbReference>
<dbReference type="Gene3D" id="1.10.340.70">
    <property type="match status" value="1"/>
</dbReference>
<gene>
    <name evidence="5" type="ORF">CAUJ_LOCUS16195</name>
</gene>
<comment type="caution">
    <text evidence="5">The sequence shown here is derived from an EMBL/GenBank/DDBJ whole genome shotgun (WGS) entry which is preliminary data.</text>
</comment>
<evidence type="ECO:0000259" key="4">
    <source>
        <dbReference type="PROSITE" id="PS50994"/>
    </source>
</evidence>
<dbReference type="EC" id="2.7.7.49" evidence="1"/>
<protein>
    <recommendedName>
        <fullName evidence="1">RNA-directed DNA polymerase</fullName>
        <ecNumber evidence="1">2.7.7.49</ecNumber>
    </recommendedName>
</protein>
<dbReference type="EMBL" id="CAJGYM010000303">
    <property type="protein sequence ID" value="CAD6200298.1"/>
    <property type="molecule type" value="Genomic_DNA"/>
</dbReference>
<dbReference type="InterPro" id="IPR012337">
    <property type="entry name" value="RNaseH-like_sf"/>
</dbReference>
<dbReference type="Pfam" id="PF00665">
    <property type="entry name" value="rve"/>
    <property type="match status" value="1"/>
</dbReference>
<evidence type="ECO:0000313" key="5">
    <source>
        <dbReference type="EMBL" id="CAD6200298.1"/>
    </source>
</evidence>
<dbReference type="InterPro" id="IPR001584">
    <property type="entry name" value="Integrase_cat-core"/>
</dbReference>
<accession>A0A8S1HUQ0</accession>
<name>A0A8S1HUQ0_9PELO</name>
<dbReference type="GO" id="GO:0003676">
    <property type="term" value="F:nucleic acid binding"/>
    <property type="evidence" value="ECO:0007669"/>
    <property type="project" value="InterPro"/>
</dbReference>
<evidence type="ECO:0000313" key="6">
    <source>
        <dbReference type="Proteomes" id="UP000835052"/>
    </source>
</evidence>
<evidence type="ECO:0000256" key="1">
    <source>
        <dbReference type="ARBA" id="ARBA00012493"/>
    </source>
</evidence>
<proteinExistence type="predicted"/>
<dbReference type="Gene3D" id="3.30.420.10">
    <property type="entry name" value="Ribonuclease H-like superfamily/Ribonuclease H"/>
    <property type="match status" value="1"/>
</dbReference>
<keyword evidence="6" id="KW-1185">Reference proteome</keyword>
<dbReference type="PANTHER" id="PTHR37984">
    <property type="entry name" value="PROTEIN CBG26694"/>
    <property type="match status" value="1"/>
</dbReference>
<feature type="domain" description="Integrase catalytic" evidence="4">
    <location>
        <begin position="67"/>
        <end position="228"/>
    </location>
</feature>
<dbReference type="AlphaFoldDB" id="A0A8S1HUQ0"/>
<keyword evidence="2" id="KW-0175">Coiled coil</keyword>
<dbReference type="GO" id="GO:0015074">
    <property type="term" value="P:DNA integration"/>
    <property type="evidence" value="ECO:0007669"/>
    <property type="project" value="InterPro"/>
</dbReference>
<dbReference type="Pfam" id="PF17921">
    <property type="entry name" value="Integrase_H2C2"/>
    <property type="match status" value="1"/>
</dbReference>
<feature type="region of interest" description="Disordered" evidence="3">
    <location>
        <begin position="381"/>
        <end position="419"/>
    </location>
</feature>
<dbReference type="GO" id="GO:0003964">
    <property type="term" value="F:RNA-directed DNA polymerase activity"/>
    <property type="evidence" value="ECO:0007669"/>
    <property type="project" value="UniProtKB-EC"/>
</dbReference>
<dbReference type="Proteomes" id="UP000835052">
    <property type="component" value="Unassembled WGS sequence"/>
</dbReference>
<evidence type="ECO:0000256" key="3">
    <source>
        <dbReference type="SAM" id="MobiDB-lite"/>
    </source>
</evidence>
<organism evidence="5 6">
    <name type="scientific">Caenorhabditis auriculariae</name>
    <dbReference type="NCBI Taxonomy" id="2777116"/>
    <lineage>
        <taxon>Eukaryota</taxon>
        <taxon>Metazoa</taxon>
        <taxon>Ecdysozoa</taxon>
        <taxon>Nematoda</taxon>
        <taxon>Chromadorea</taxon>
        <taxon>Rhabditida</taxon>
        <taxon>Rhabditina</taxon>
        <taxon>Rhabditomorpha</taxon>
        <taxon>Rhabditoidea</taxon>
        <taxon>Rhabditidae</taxon>
        <taxon>Peloderinae</taxon>
        <taxon>Caenorhabditis</taxon>
    </lineage>
</organism>
<evidence type="ECO:0000256" key="2">
    <source>
        <dbReference type="SAM" id="Coils"/>
    </source>
</evidence>
<feature type="coiled-coil region" evidence="2">
    <location>
        <begin position="174"/>
        <end position="201"/>
    </location>
</feature>
<dbReference type="SUPFAM" id="SSF53098">
    <property type="entry name" value="Ribonuclease H-like"/>
    <property type="match status" value="1"/>
</dbReference>
<sequence length="419" mass="47378">MVGDRVVIPEKLRGEVLRELHSSHAGMDHMKRIARSIAFWPGIDMDCENFVRSCRTCSLNSKTPRKVPLQPWPTPERVWQRIHIDYAGPDQGQWYLVVVDAKSKFPEVKICQSISATNTVKILKEIFARNGFPETIVSDNGTQFTSQLFAEMCQNGNIQHIRTAPYCPQSNGQAERFVDTLKRALKKLQKGEEKISEEILNEFLMRYRRTPLEVLKGKSAAEVHLGRQIRTKIDSLKPRDPEIPSWSNDQRKMKNWFDEKYSTRSRDFHVGQQVMAKCHTANSWTWKPGFILKKSGKVNYEVDLGGSSRRFHANQLKRDCSEREQENQPDSCLDVLLDTYEVLPTTVLQPTIVPMPPCPAPAAPAATTTAAQSTTTTVPLNVSAQQPLAAVPMGPVNPPAAPRRSSRQPKPINRFDPTP</sequence>
<dbReference type="InterPro" id="IPR050951">
    <property type="entry name" value="Retrovirus_Pol_polyprotein"/>
</dbReference>
<dbReference type="InterPro" id="IPR041588">
    <property type="entry name" value="Integrase_H2C2"/>
</dbReference>
<dbReference type="PROSITE" id="PS50994">
    <property type="entry name" value="INTEGRASE"/>
    <property type="match status" value="1"/>
</dbReference>
<dbReference type="PANTHER" id="PTHR37984:SF5">
    <property type="entry name" value="PROTEIN NYNRIN-LIKE"/>
    <property type="match status" value="1"/>
</dbReference>
<reference evidence="5" key="1">
    <citation type="submission" date="2020-10" db="EMBL/GenBank/DDBJ databases">
        <authorList>
            <person name="Kikuchi T."/>
        </authorList>
    </citation>
    <scope>NUCLEOTIDE SEQUENCE</scope>
    <source>
        <strain evidence="5">NKZ352</strain>
    </source>
</reference>